<name>G8ZXM4_TORDE</name>
<dbReference type="GeneID" id="11504238"/>
<comment type="similarity">
    <text evidence="1">Belongs to the RFT1 family.</text>
</comment>
<dbReference type="GO" id="GO:0005789">
    <property type="term" value="C:endoplasmic reticulum membrane"/>
    <property type="evidence" value="ECO:0007669"/>
    <property type="project" value="UniProtKB-SubCell"/>
</dbReference>
<evidence type="ECO:0000313" key="3">
    <source>
        <dbReference type="Proteomes" id="UP000005627"/>
    </source>
</evidence>
<comment type="caution">
    <text evidence="1">Lacks conserved residue(s) required for the propagation of feature annotation.</text>
</comment>
<comment type="function">
    <text evidence="1">Intramembrane glycolipid transporter that operates in the biosynthetic pathway of dolichol-linked oligosaccharides, the glycan precursors employed in protein asparagine (N)-glycosylation. The sequential addition of sugars to dolichol pyrophosphate produces dolichol-linked oligosaccharides containing fourteen sugars, including two GlcNAcs, nine mannoses and three glucoses. Once assembled, the oligosaccharide is transferred from the lipid to nascent proteins by oligosaccharyltransferases. The assembly of dolichol-linked oligosaccharides begins on the cytosolic side of the endoplasmic reticulum membrane and finishes in its lumen. RFT1 could mediate the translocation of the cytosolically oriented intermediate DolPP-GlcNAc2Man5, produced by ALG11, into the ER lumen where dolichol-linked oligosaccharides assembly continues. However, the intramembrane lipid transporter activity could not be confirmed in vitro.</text>
</comment>
<keyword evidence="1" id="KW-0813">Transport</keyword>
<keyword evidence="1" id="KW-0472">Membrane</keyword>
<gene>
    <name evidence="2" type="primary">TDEL0F05570</name>
    <name evidence="2" type="ORF">TDEL_0F05570</name>
</gene>
<dbReference type="Pfam" id="PF04506">
    <property type="entry name" value="Rft-1"/>
    <property type="match status" value="1"/>
</dbReference>
<keyword evidence="1" id="KW-0256">Endoplasmic reticulum</keyword>
<sequence length="157" mass="18415">MTLRLTYCARIINKVYKDLFTELSLFFFRFHNFIELTVLSSVVWKVDWWVIRSVKNFYQFVLNVALAAFLLSVILVKEWKSLRELFKMSMRSNFCRDSQFSNEANLNHDSKWVLNYFAEKAMVLFSESLVHCFEAIIASSVSCPGSGCSEFLRFNIA</sequence>
<keyword evidence="1" id="KW-0812">Transmembrane</keyword>
<dbReference type="EMBL" id="HE616747">
    <property type="protein sequence ID" value="CCE93368.1"/>
    <property type="molecule type" value="Genomic_DNA"/>
</dbReference>
<dbReference type="AlphaFoldDB" id="G8ZXM4"/>
<dbReference type="HOGENOM" id="CLU_1679192_0_0_1"/>
<dbReference type="InParanoid" id="G8ZXM4"/>
<dbReference type="GO" id="GO:0006488">
    <property type="term" value="P:dolichol-linked oligosaccharide biosynthetic process"/>
    <property type="evidence" value="ECO:0007669"/>
    <property type="project" value="InterPro"/>
</dbReference>
<comment type="subcellular location">
    <subcellularLocation>
        <location evidence="1">Endoplasmic reticulum membrane</location>
        <topology evidence="1">Multi-pass membrane protein</topology>
    </subcellularLocation>
</comment>
<proteinExistence type="inferred from homology"/>
<dbReference type="KEGG" id="tdl:TDEL_0F05570"/>
<dbReference type="eggNOG" id="KOG2864">
    <property type="taxonomic scope" value="Eukaryota"/>
</dbReference>
<keyword evidence="3" id="KW-1185">Reference proteome</keyword>
<keyword evidence="1" id="KW-1133">Transmembrane helix</keyword>
<dbReference type="RefSeq" id="XP_003682579.1">
    <property type="nucleotide sequence ID" value="XM_003682531.1"/>
</dbReference>
<organism evidence="2 3">
    <name type="scientific">Torulaspora delbrueckii</name>
    <name type="common">Yeast</name>
    <name type="synonym">Candida colliculosa</name>
    <dbReference type="NCBI Taxonomy" id="4950"/>
    <lineage>
        <taxon>Eukaryota</taxon>
        <taxon>Fungi</taxon>
        <taxon>Dikarya</taxon>
        <taxon>Ascomycota</taxon>
        <taxon>Saccharomycotina</taxon>
        <taxon>Saccharomycetes</taxon>
        <taxon>Saccharomycetales</taxon>
        <taxon>Saccharomycetaceae</taxon>
        <taxon>Torulaspora</taxon>
    </lineage>
</organism>
<evidence type="ECO:0000313" key="2">
    <source>
        <dbReference type="EMBL" id="CCE93368.1"/>
    </source>
</evidence>
<evidence type="ECO:0000256" key="1">
    <source>
        <dbReference type="RuleBase" id="RU365067"/>
    </source>
</evidence>
<feature type="transmembrane region" description="Helical" evidence="1">
    <location>
        <begin position="57"/>
        <end position="76"/>
    </location>
</feature>
<reference evidence="2 3" key="1">
    <citation type="journal article" date="2011" name="Proc. Natl. Acad. Sci. U.S.A.">
        <title>Evolutionary erosion of yeast sex chromosomes by mating-type switching accidents.</title>
        <authorList>
            <person name="Gordon J.L."/>
            <person name="Armisen D."/>
            <person name="Proux-Wera E."/>
            <person name="Oheigeartaigh S.S."/>
            <person name="Byrne K.P."/>
            <person name="Wolfe K.H."/>
        </authorList>
    </citation>
    <scope>NUCLEOTIDE SEQUENCE [LARGE SCALE GENOMIC DNA]</scope>
    <source>
        <strain evidence="3">ATCC 10662 / CBS 1146 / NBRC 0425 / NCYC 2629 / NRRL Y-866</strain>
    </source>
</reference>
<accession>G8ZXM4</accession>
<dbReference type="Proteomes" id="UP000005627">
    <property type="component" value="Chromosome 6"/>
</dbReference>
<protein>
    <recommendedName>
        <fullName evidence="1">Man(5)GlcNAc(2)-PP-dolichol translocation protein RFT1</fullName>
    </recommendedName>
</protein>
<dbReference type="InterPro" id="IPR007594">
    <property type="entry name" value="RFT1"/>
</dbReference>